<name>A0A7I7T1N5_9MYCO</name>
<evidence type="ECO:0000256" key="4">
    <source>
        <dbReference type="PROSITE-ProRule" id="PRU00335"/>
    </source>
</evidence>
<evidence type="ECO:0000256" key="3">
    <source>
        <dbReference type="ARBA" id="ARBA00023163"/>
    </source>
</evidence>
<dbReference type="Proteomes" id="UP000467148">
    <property type="component" value="Chromosome"/>
</dbReference>
<evidence type="ECO:0000259" key="5">
    <source>
        <dbReference type="PROSITE" id="PS50977"/>
    </source>
</evidence>
<proteinExistence type="predicted"/>
<keyword evidence="1" id="KW-0805">Transcription regulation</keyword>
<dbReference type="Pfam" id="PF00440">
    <property type="entry name" value="TetR_N"/>
    <property type="match status" value="1"/>
</dbReference>
<dbReference type="InterPro" id="IPR001647">
    <property type="entry name" value="HTH_TetR"/>
</dbReference>
<accession>A0A7I7T1N5</accession>
<dbReference type="InterPro" id="IPR036271">
    <property type="entry name" value="Tet_transcr_reg_TetR-rel_C_sf"/>
</dbReference>
<dbReference type="EMBL" id="AP022596">
    <property type="protein sequence ID" value="BBY62135.1"/>
    <property type="molecule type" value="Genomic_DNA"/>
</dbReference>
<dbReference type="PANTHER" id="PTHR47506:SF1">
    <property type="entry name" value="HTH-TYPE TRANSCRIPTIONAL REGULATOR YJDC"/>
    <property type="match status" value="1"/>
</dbReference>
<dbReference type="InterPro" id="IPR009057">
    <property type="entry name" value="Homeodomain-like_sf"/>
</dbReference>
<evidence type="ECO:0000256" key="2">
    <source>
        <dbReference type="ARBA" id="ARBA00023125"/>
    </source>
</evidence>
<dbReference type="Gene3D" id="1.10.357.10">
    <property type="entry name" value="Tetracycline Repressor, domain 2"/>
    <property type="match status" value="1"/>
</dbReference>
<sequence>MATNERGSAPRLTARGAVTKARIVAEATSLVRERGVAGTSLDAVMTASNTSRSQLYHYFADKDALIGEVIKTQLGRVIAAQEPRLREVTSWSGLQRWCDHLVAMTRTTQGIGGCPLGSLVSELADRSDSARLELARSFAEWQSYLSTGLAAMRDNGELIVEADPDELALTMMSALQGGLLMAQTTRSARPLELALNMALGHIAGYLSNPDPMNTRLINR</sequence>
<dbReference type="SUPFAM" id="SSF46689">
    <property type="entry name" value="Homeodomain-like"/>
    <property type="match status" value="1"/>
</dbReference>
<evidence type="ECO:0000313" key="6">
    <source>
        <dbReference type="EMBL" id="BBY62135.1"/>
    </source>
</evidence>
<dbReference type="Pfam" id="PF16925">
    <property type="entry name" value="TetR_C_13"/>
    <property type="match status" value="1"/>
</dbReference>
<dbReference type="InterPro" id="IPR011075">
    <property type="entry name" value="TetR_C"/>
</dbReference>
<dbReference type="RefSeq" id="WP_163745990.1">
    <property type="nucleotide sequence ID" value="NZ_AP022596.1"/>
</dbReference>
<dbReference type="PROSITE" id="PS50977">
    <property type="entry name" value="HTH_TETR_2"/>
    <property type="match status" value="1"/>
</dbReference>
<keyword evidence="3" id="KW-0804">Transcription</keyword>
<gene>
    <name evidence="6" type="ORF">MHEL_03780</name>
</gene>
<dbReference type="SUPFAM" id="SSF48498">
    <property type="entry name" value="Tetracyclin repressor-like, C-terminal domain"/>
    <property type="match status" value="1"/>
</dbReference>
<dbReference type="PANTHER" id="PTHR47506">
    <property type="entry name" value="TRANSCRIPTIONAL REGULATORY PROTEIN"/>
    <property type="match status" value="1"/>
</dbReference>
<keyword evidence="2 4" id="KW-0238">DNA-binding</keyword>
<evidence type="ECO:0000313" key="7">
    <source>
        <dbReference type="Proteomes" id="UP000467148"/>
    </source>
</evidence>
<dbReference type="KEGG" id="mhev:MHEL_03780"/>
<feature type="domain" description="HTH tetR-type" evidence="5">
    <location>
        <begin position="17"/>
        <end position="77"/>
    </location>
</feature>
<dbReference type="AlphaFoldDB" id="A0A7I7T1N5"/>
<organism evidence="6 7">
    <name type="scientific">Mycolicibacterium helvum</name>
    <dbReference type="NCBI Taxonomy" id="1534349"/>
    <lineage>
        <taxon>Bacteria</taxon>
        <taxon>Bacillati</taxon>
        <taxon>Actinomycetota</taxon>
        <taxon>Actinomycetes</taxon>
        <taxon>Mycobacteriales</taxon>
        <taxon>Mycobacteriaceae</taxon>
        <taxon>Mycolicibacterium</taxon>
    </lineage>
</organism>
<dbReference type="GO" id="GO:0003677">
    <property type="term" value="F:DNA binding"/>
    <property type="evidence" value="ECO:0007669"/>
    <property type="project" value="UniProtKB-UniRule"/>
</dbReference>
<keyword evidence="7" id="KW-1185">Reference proteome</keyword>
<protein>
    <submittedName>
        <fullName evidence="6">Transcriptional regulator</fullName>
    </submittedName>
</protein>
<feature type="DNA-binding region" description="H-T-H motif" evidence="4">
    <location>
        <begin position="40"/>
        <end position="59"/>
    </location>
</feature>
<reference evidence="6 7" key="1">
    <citation type="journal article" date="2019" name="Emerg. Microbes Infect.">
        <title>Comprehensive subspecies identification of 175 nontuberculous mycobacteria species based on 7547 genomic profiles.</title>
        <authorList>
            <person name="Matsumoto Y."/>
            <person name="Kinjo T."/>
            <person name="Motooka D."/>
            <person name="Nabeya D."/>
            <person name="Jung N."/>
            <person name="Uechi K."/>
            <person name="Horii T."/>
            <person name="Iida T."/>
            <person name="Fujita J."/>
            <person name="Nakamura S."/>
        </authorList>
    </citation>
    <scope>NUCLEOTIDE SEQUENCE [LARGE SCALE GENOMIC DNA]</scope>
    <source>
        <strain evidence="6 7">JCM 30396</strain>
    </source>
</reference>
<evidence type="ECO:0000256" key="1">
    <source>
        <dbReference type="ARBA" id="ARBA00023015"/>
    </source>
</evidence>
<dbReference type="PRINTS" id="PR00455">
    <property type="entry name" value="HTHTETR"/>
</dbReference>